<name>A0A2K5JIJ0_COLAP</name>
<protein>
    <submittedName>
        <fullName evidence="1">Uncharacterized protein</fullName>
    </submittedName>
</protein>
<dbReference type="Ensembl" id="ENSCANT00000051722.1">
    <property type="protein sequence ID" value="ENSCANP00000028647.1"/>
    <property type="gene ID" value="ENSCANG00000037791.1"/>
</dbReference>
<sequence length="65" mass="7711">MVTIELHMHRVSVHSYIQTESKTHIRTDLISCMVELKASCVLYAMVFIWELMFTDQLQQFISVMF</sequence>
<evidence type="ECO:0000313" key="1">
    <source>
        <dbReference type="Ensembl" id="ENSCANP00000028647.1"/>
    </source>
</evidence>
<dbReference type="Proteomes" id="UP000233080">
    <property type="component" value="Unassembled WGS sequence"/>
</dbReference>
<dbReference type="OMA" id="KTHIRTG"/>
<reference evidence="1" key="2">
    <citation type="submission" date="2025-09" db="UniProtKB">
        <authorList>
            <consortium name="Ensembl"/>
        </authorList>
    </citation>
    <scope>IDENTIFICATION</scope>
</reference>
<keyword evidence="2" id="KW-1185">Reference proteome</keyword>
<organism evidence="1 2">
    <name type="scientific">Colobus angolensis palliatus</name>
    <name type="common">Peters' Angolan colobus</name>
    <dbReference type="NCBI Taxonomy" id="336983"/>
    <lineage>
        <taxon>Eukaryota</taxon>
        <taxon>Metazoa</taxon>
        <taxon>Chordata</taxon>
        <taxon>Craniata</taxon>
        <taxon>Vertebrata</taxon>
        <taxon>Euteleostomi</taxon>
        <taxon>Mammalia</taxon>
        <taxon>Eutheria</taxon>
        <taxon>Euarchontoglires</taxon>
        <taxon>Primates</taxon>
        <taxon>Haplorrhini</taxon>
        <taxon>Catarrhini</taxon>
        <taxon>Cercopithecidae</taxon>
        <taxon>Colobinae</taxon>
        <taxon>Colobus</taxon>
    </lineage>
</organism>
<evidence type="ECO:0000313" key="2">
    <source>
        <dbReference type="Proteomes" id="UP000233080"/>
    </source>
</evidence>
<proteinExistence type="predicted"/>
<accession>A0A2K5JIJ0</accession>
<dbReference type="AlphaFoldDB" id="A0A2K5JIJ0"/>
<reference evidence="1" key="1">
    <citation type="submission" date="2025-08" db="UniProtKB">
        <authorList>
            <consortium name="Ensembl"/>
        </authorList>
    </citation>
    <scope>IDENTIFICATION</scope>
</reference>